<comment type="similarity">
    <text evidence="2">Belongs to the SLX4 family.</text>
</comment>
<keyword evidence="4" id="KW-0233">DNA recombination</keyword>
<reference evidence="9" key="1">
    <citation type="submission" date="2025-08" db="UniProtKB">
        <authorList>
            <consortium name="Ensembl"/>
        </authorList>
    </citation>
    <scope>IDENTIFICATION</scope>
</reference>
<feature type="compositionally biased region" description="Low complexity" evidence="8">
    <location>
        <begin position="58"/>
        <end position="69"/>
    </location>
</feature>
<dbReference type="CDD" id="cd22999">
    <property type="entry name" value="SAP_SLX4"/>
    <property type="match status" value="1"/>
</dbReference>
<accession>A0A8D2LNQ1</accession>
<comment type="subcellular location">
    <subcellularLocation>
        <location evidence="1">Nucleus</location>
    </subcellularLocation>
</comment>
<evidence type="ECO:0000256" key="1">
    <source>
        <dbReference type="ARBA" id="ARBA00004123"/>
    </source>
</evidence>
<dbReference type="GO" id="GO:0033557">
    <property type="term" value="C:Slx1-Slx4 complex"/>
    <property type="evidence" value="ECO:0007669"/>
    <property type="project" value="InterPro"/>
</dbReference>
<evidence type="ECO:0000256" key="2">
    <source>
        <dbReference type="ARBA" id="ARBA00006661"/>
    </source>
</evidence>
<keyword evidence="10" id="KW-1185">Reference proteome</keyword>
<dbReference type="OMA" id="VCPAKHN"/>
<evidence type="ECO:0000256" key="8">
    <source>
        <dbReference type="SAM" id="MobiDB-lite"/>
    </source>
</evidence>
<dbReference type="GO" id="GO:0006281">
    <property type="term" value="P:DNA repair"/>
    <property type="evidence" value="ECO:0007669"/>
    <property type="project" value="UniProtKB-KW"/>
</dbReference>
<reference evidence="9" key="2">
    <citation type="submission" date="2025-09" db="UniProtKB">
        <authorList>
            <consortium name="Ensembl"/>
        </authorList>
    </citation>
    <scope>IDENTIFICATION</scope>
</reference>
<feature type="compositionally biased region" description="Low complexity" evidence="8">
    <location>
        <begin position="145"/>
        <end position="157"/>
    </location>
</feature>
<name>A0A8D2LNQ1_VARKO</name>
<evidence type="ECO:0000256" key="6">
    <source>
        <dbReference type="ARBA" id="ARBA00023242"/>
    </source>
</evidence>
<dbReference type="Pfam" id="PF09494">
    <property type="entry name" value="Slx4"/>
    <property type="match status" value="1"/>
</dbReference>
<organism evidence="9 10">
    <name type="scientific">Varanus komodoensis</name>
    <name type="common">Komodo dragon</name>
    <dbReference type="NCBI Taxonomy" id="61221"/>
    <lineage>
        <taxon>Eukaryota</taxon>
        <taxon>Metazoa</taxon>
        <taxon>Chordata</taxon>
        <taxon>Craniata</taxon>
        <taxon>Vertebrata</taxon>
        <taxon>Euteleostomi</taxon>
        <taxon>Lepidosauria</taxon>
        <taxon>Squamata</taxon>
        <taxon>Bifurcata</taxon>
        <taxon>Unidentata</taxon>
        <taxon>Episquamata</taxon>
        <taxon>Toxicofera</taxon>
        <taxon>Anguimorpha</taxon>
        <taxon>Paleoanguimorpha</taxon>
        <taxon>Varanoidea</taxon>
        <taxon>Varanidae</taxon>
        <taxon>Varanus</taxon>
    </lineage>
</organism>
<evidence type="ECO:0000313" key="10">
    <source>
        <dbReference type="Proteomes" id="UP000694545"/>
    </source>
</evidence>
<dbReference type="Proteomes" id="UP000694545">
    <property type="component" value="Unplaced"/>
</dbReference>
<feature type="compositionally biased region" description="Polar residues" evidence="8">
    <location>
        <begin position="132"/>
        <end position="144"/>
    </location>
</feature>
<feature type="region of interest" description="Disordered" evidence="8">
    <location>
        <begin position="130"/>
        <end position="157"/>
    </location>
</feature>
<keyword evidence="5" id="KW-0234">DNA repair</keyword>
<dbReference type="GO" id="GO:0000712">
    <property type="term" value="P:resolution of meiotic recombination intermediates"/>
    <property type="evidence" value="ECO:0007669"/>
    <property type="project" value="TreeGrafter"/>
</dbReference>
<keyword evidence="6" id="KW-0539">Nucleus</keyword>
<evidence type="ECO:0000313" key="9">
    <source>
        <dbReference type="Ensembl" id="ENSVKKP00000025246.1"/>
    </source>
</evidence>
<dbReference type="Ensembl" id="ENSVKKT00000025858.1">
    <property type="protein sequence ID" value="ENSVKKP00000025246.1"/>
    <property type="gene ID" value="ENSVKKG00000016592.1"/>
</dbReference>
<dbReference type="InterPro" id="IPR018574">
    <property type="entry name" value="Structure-sp_endonuc_su_Slx4"/>
</dbReference>
<protein>
    <recommendedName>
        <fullName evidence="7">Structure-specific endonuclease subunit SLX4</fullName>
    </recommendedName>
</protein>
<evidence type="ECO:0000256" key="4">
    <source>
        <dbReference type="ARBA" id="ARBA00023172"/>
    </source>
</evidence>
<dbReference type="PANTHER" id="PTHR21541">
    <property type="entry name" value="BTB POZ DOMAIN CONTAINING 12"/>
    <property type="match status" value="1"/>
</dbReference>
<sequence length="263" mass="28559">METPKLKKELRRFGVRPLPKRQMVLKLKEIFRYTHSKVGADCTAQAVSPQPPRSHNPSTTESRTEASSTHQKQLPRFQQMFPGSNSDPSGGGGDQRSGHVVEPSGAGSGQPKSPDLPAAAFAVRDSCRLSPMASQESTGSSVTDSEASVTSQSSSSTGFESSSLVLAEQEHLPVSQAAACETLKLAALQCYLRSKPAFLRQILMYQPIELAVLQAELKQNGIGIALGKLLDFLDALCITFTTAEARREKQHRHGTKRKGRQRC</sequence>
<keyword evidence="3" id="KW-0227">DNA damage</keyword>
<feature type="region of interest" description="Disordered" evidence="8">
    <location>
        <begin position="42"/>
        <end position="116"/>
    </location>
</feature>
<proteinExistence type="inferred from homology"/>
<dbReference type="AlphaFoldDB" id="A0A8D2LNQ1"/>
<evidence type="ECO:0000256" key="5">
    <source>
        <dbReference type="ARBA" id="ARBA00023204"/>
    </source>
</evidence>
<evidence type="ECO:0000256" key="7">
    <source>
        <dbReference type="ARBA" id="ARBA00029496"/>
    </source>
</evidence>
<dbReference type="PANTHER" id="PTHR21541:SF3">
    <property type="entry name" value="STRUCTURE-SPECIFIC ENDONUCLEASE SUBUNIT SLX4"/>
    <property type="match status" value="1"/>
</dbReference>
<dbReference type="GO" id="GO:0006260">
    <property type="term" value="P:DNA replication"/>
    <property type="evidence" value="ECO:0007669"/>
    <property type="project" value="InterPro"/>
</dbReference>
<evidence type="ECO:0000256" key="3">
    <source>
        <dbReference type="ARBA" id="ARBA00022763"/>
    </source>
</evidence>